<dbReference type="Proteomes" id="UP001153328">
    <property type="component" value="Unassembled WGS sequence"/>
</dbReference>
<keyword evidence="2" id="KW-0413">Isomerase</keyword>
<feature type="domain" description="SIS" evidence="1">
    <location>
        <begin position="49"/>
        <end position="235"/>
    </location>
</feature>
<organism evidence="2 3">
    <name type="scientific">Actinacidiphila bryophytorum</name>
    <dbReference type="NCBI Taxonomy" id="1436133"/>
    <lineage>
        <taxon>Bacteria</taxon>
        <taxon>Bacillati</taxon>
        <taxon>Actinomycetota</taxon>
        <taxon>Actinomycetes</taxon>
        <taxon>Kitasatosporales</taxon>
        <taxon>Streptomycetaceae</taxon>
        <taxon>Actinacidiphila</taxon>
    </lineage>
</organism>
<dbReference type="SUPFAM" id="SSF53697">
    <property type="entry name" value="SIS domain"/>
    <property type="match status" value="1"/>
</dbReference>
<sequence>MSADRPTTEAETTAGAAGFADTFAATALAQLGRVATEQRPAVAAGGALIAGALASGGILHAYGTGHSRSVALELVARAGGFIPTNLLAIKDLVLWGGLPPETIRDPKLEREPGVAGSVLALHDVRAGDVMVIASNSGVNPAVVEMARLVRARSVPVIAVGSLTHSRAVPSRDASATTLFDNADVVVDTMTPLGDAVVPLPTGGSACGTSTLSAVLIAQLLVAHAIGELGRRGVHVPVYRSMNTAGADAPNAEAEQAWAGRLRPVEA</sequence>
<dbReference type="NCBIfam" id="NF002805">
    <property type="entry name" value="PRK02947.1"/>
    <property type="match status" value="1"/>
</dbReference>
<evidence type="ECO:0000259" key="1">
    <source>
        <dbReference type="PROSITE" id="PS51464"/>
    </source>
</evidence>
<protein>
    <submittedName>
        <fullName evidence="2">Sugar isomerase domain-containing protein</fullName>
    </submittedName>
</protein>
<dbReference type="AlphaFoldDB" id="A0A9W4E318"/>
<dbReference type="Gene3D" id="3.40.50.10490">
    <property type="entry name" value="Glucose-6-phosphate isomerase like protein, domain 1"/>
    <property type="match status" value="1"/>
</dbReference>
<keyword evidence="3" id="KW-1185">Reference proteome</keyword>
<dbReference type="InterPro" id="IPR001347">
    <property type="entry name" value="SIS_dom"/>
</dbReference>
<evidence type="ECO:0000313" key="2">
    <source>
        <dbReference type="EMBL" id="CAG7623549.1"/>
    </source>
</evidence>
<gene>
    <name evidence="2" type="ORF">SBRY_160051</name>
</gene>
<dbReference type="GO" id="GO:0016853">
    <property type="term" value="F:isomerase activity"/>
    <property type="evidence" value="ECO:0007669"/>
    <property type="project" value="UniProtKB-KW"/>
</dbReference>
<comment type="caution">
    <text evidence="2">The sequence shown here is derived from an EMBL/GenBank/DDBJ whole genome shotgun (WGS) entry which is preliminary data.</text>
</comment>
<evidence type="ECO:0000313" key="3">
    <source>
        <dbReference type="Proteomes" id="UP001153328"/>
    </source>
</evidence>
<name>A0A9W4E318_9ACTN</name>
<dbReference type="Pfam" id="PF13580">
    <property type="entry name" value="SIS_2"/>
    <property type="match status" value="1"/>
</dbReference>
<proteinExistence type="predicted"/>
<dbReference type="InterPro" id="IPR046348">
    <property type="entry name" value="SIS_dom_sf"/>
</dbReference>
<accession>A0A9W4E318</accession>
<dbReference type="RefSeq" id="WP_205045889.1">
    <property type="nucleotide sequence ID" value="NZ_CAJVAX010000008.1"/>
</dbReference>
<dbReference type="GO" id="GO:0097367">
    <property type="term" value="F:carbohydrate derivative binding"/>
    <property type="evidence" value="ECO:0007669"/>
    <property type="project" value="InterPro"/>
</dbReference>
<reference evidence="2" key="1">
    <citation type="submission" date="2021-06" db="EMBL/GenBank/DDBJ databases">
        <authorList>
            <person name="Arsene-Ploetze F."/>
        </authorList>
    </citation>
    <scope>NUCLEOTIDE SEQUENCE</scope>
    <source>
        <strain evidence="2">SBRY1</strain>
    </source>
</reference>
<dbReference type="GO" id="GO:1901135">
    <property type="term" value="P:carbohydrate derivative metabolic process"/>
    <property type="evidence" value="ECO:0007669"/>
    <property type="project" value="InterPro"/>
</dbReference>
<dbReference type="PROSITE" id="PS51464">
    <property type="entry name" value="SIS"/>
    <property type="match status" value="1"/>
</dbReference>
<dbReference type="EMBL" id="CAJVAX010000008">
    <property type="protein sequence ID" value="CAG7623549.1"/>
    <property type="molecule type" value="Genomic_DNA"/>
</dbReference>